<dbReference type="Gene3D" id="1.10.10.10">
    <property type="entry name" value="Winged helix-like DNA-binding domain superfamily/Winged helix DNA-binding domain"/>
    <property type="match status" value="1"/>
</dbReference>
<dbReference type="PANTHER" id="PTHR33164:SF99">
    <property type="entry name" value="MARR FAMILY REGULATORY PROTEIN"/>
    <property type="match status" value="1"/>
</dbReference>
<dbReference type="SUPFAM" id="SSF46785">
    <property type="entry name" value="Winged helix' DNA-binding domain"/>
    <property type="match status" value="1"/>
</dbReference>
<gene>
    <name evidence="2" type="ORF">SAMN04488563_1848</name>
</gene>
<dbReference type="InterPro" id="IPR036388">
    <property type="entry name" value="WH-like_DNA-bd_sf"/>
</dbReference>
<dbReference type="SMART" id="SM00347">
    <property type="entry name" value="HTH_MARR"/>
    <property type="match status" value="1"/>
</dbReference>
<organism evidence="2 3">
    <name type="scientific">Jiangella alkaliphila</name>
    <dbReference type="NCBI Taxonomy" id="419479"/>
    <lineage>
        <taxon>Bacteria</taxon>
        <taxon>Bacillati</taxon>
        <taxon>Actinomycetota</taxon>
        <taxon>Actinomycetes</taxon>
        <taxon>Jiangellales</taxon>
        <taxon>Jiangellaceae</taxon>
        <taxon>Jiangella</taxon>
    </lineage>
</organism>
<dbReference type="InterPro" id="IPR036390">
    <property type="entry name" value="WH_DNA-bd_sf"/>
</dbReference>
<accession>A0A1H2IN56</accession>
<evidence type="ECO:0000313" key="3">
    <source>
        <dbReference type="Proteomes" id="UP000182977"/>
    </source>
</evidence>
<reference evidence="3" key="1">
    <citation type="submission" date="2016-10" db="EMBL/GenBank/DDBJ databases">
        <authorList>
            <person name="Varghese N."/>
            <person name="Submissions S."/>
        </authorList>
    </citation>
    <scope>NUCLEOTIDE SEQUENCE [LARGE SCALE GENOMIC DNA]</scope>
    <source>
        <strain evidence="3">DSM 45079</strain>
    </source>
</reference>
<dbReference type="GO" id="GO:0003700">
    <property type="term" value="F:DNA-binding transcription factor activity"/>
    <property type="evidence" value="ECO:0007669"/>
    <property type="project" value="InterPro"/>
</dbReference>
<dbReference type="InterPro" id="IPR039422">
    <property type="entry name" value="MarR/SlyA-like"/>
</dbReference>
<sequence length="160" mass="17970">MLCAVKVTRWLTDDEQKVWRTYLLANQLLWASLDRQLQRDAGMPHAYYMILAMLSEAPNRELTMSQLARMVASSPSRLSHAVSRLEQTGWVRRRKHDTDGRTTLASLTDDGFTVLAEAAPGHVEEVRSILFDPLTPEQVEQLGDIVAAIVAPHDGRAPHL</sequence>
<dbReference type="PANTHER" id="PTHR33164">
    <property type="entry name" value="TRANSCRIPTIONAL REGULATOR, MARR FAMILY"/>
    <property type="match status" value="1"/>
</dbReference>
<dbReference type="PROSITE" id="PS50995">
    <property type="entry name" value="HTH_MARR_2"/>
    <property type="match status" value="1"/>
</dbReference>
<dbReference type="PRINTS" id="PR00598">
    <property type="entry name" value="HTHMARR"/>
</dbReference>
<dbReference type="STRING" id="419479.SAMN04488563_1848"/>
<dbReference type="OrthoDB" id="8635520at2"/>
<dbReference type="CDD" id="cd00090">
    <property type="entry name" value="HTH_ARSR"/>
    <property type="match status" value="1"/>
</dbReference>
<dbReference type="EMBL" id="LT629791">
    <property type="protein sequence ID" value="SDU45278.1"/>
    <property type="molecule type" value="Genomic_DNA"/>
</dbReference>
<dbReference type="InterPro" id="IPR011991">
    <property type="entry name" value="ArsR-like_HTH"/>
</dbReference>
<dbReference type="GO" id="GO:0006950">
    <property type="term" value="P:response to stress"/>
    <property type="evidence" value="ECO:0007669"/>
    <property type="project" value="TreeGrafter"/>
</dbReference>
<protein>
    <submittedName>
        <fullName evidence="2">DNA-binding transcriptional regulator, MarR family</fullName>
    </submittedName>
</protein>
<keyword evidence="2" id="KW-0238">DNA-binding</keyword>
<dbReference type="Proteomes" id="UP000182977">
    <property type="component" value="Chromosome I"/>
</dbReference>
<dbReference type="AlphaFoldDB" id="A0A1H2IN56"/>
<evidence type="ECO:0000259" key="1">
    <source>
        <dbReference type="PROSITE" id="PS50995"/>
    </source>
</evidence>
<dbReference type="InterPro" id="IPR000835">
    <property type="entry name" value="HTH_MarR-typ"/>
</dbReference>
<dbReference type="GO" id="GO:0003677">
    <property type="term" value="F:DNA binding"/>
    <property type="evidence" value="ECO:0007669"/>
    <property type="project" value="UniProtKB-KW"/>
</dbReference>
<dbReference type="Pfam" id="PF12802">
    <property type="entry name" value="MarR_2"/>
    <property type="match status" value="1"/>
</dbReference>
<name>A0A1H2IN56_9ACTN</name>
<proteinExistence type="predicted"/>
<evidence type="ECO:0000313" key="2">
    <source>
        <dbReference type="EMBL" id="SDU45278.1"/>
    </source>
</evidence>
<feature type="domain" description="HTH marR-type" evidence="1">
    <location>
        <begin position="15"/>
        <end position="151"/>
    </location>
</feature>
<keyword evidence="3" id="KW-1185">Reference proteome</keyword>